<proteinExistence type="predicted"/>
<accession>C3ZZB1</accession>
<dbReference type="InParanoid" id="C3ZZB1"/>
<dbReference type="EMBL" id="GG666746">
    <property type="protein sequence ID" value="EEN42115.1"/>
    <property type="molecule type" value="Genomic_DNA"/>
</dbReference>
<feature type="compositionally biased region" description="Basic residues" evidence="1">
    <location>
        <begin position="201"/>
        <end position="213"/>
    </location>
</feature>
<evidence type="ECO:0000313" key="2">
    <source>
        <dbReference type="EMBL" id="EEN42115.1"/>
    </source>
</evidence>
<feature type="region of interest" description="Disordered" evidence="1">
    <location>
        <begin position="142"/>
        <end position="213"/>
    </location>
</feature>
<name>C3ZZB1_BRAFL</name>
<reference evidence="2" key="1">
    <citation type="journal article" date="2008" name="Nature">
        <title>The amphioxus genome and the evolution of the chordate karyotype.</title>
        <authorList>
            <consortium name="US DOE Joint Genome Institute (JGI-PGF)"/>
            <person name="Putnam N.H."/>
            <person name="Butts T."/>
            <person name="Ferrier D.E.K."/>
            <person name="Furlong R.F."/>
            <person name="Hellsten U."/>
            <person name="Kawashima T."/>
            <person name="Robinson-Rechavi M."/>
            <person name="Shoguchi E."/>
            <person name="Terry A."/>
            <person name="Yu J.-K."/>
            <person name="Benito-Gutierrez E.L."/>
            <person name="Dubchak I."/>
            <person name="Garcia-Fernandez J."/>
            <person name="Gibson-Brown J.J."/>
            <person name="Grigoriev I.V."/>
            <person name="Horton A.C."/>
            <person name="de Jong P.J."/>
            <person name="Jurka J."/>
            <person name="Kapitonov V.V."/>
            <person name="Kohara Y."/>
            <person name="Kuroki Y."/>
            <person name="Lindquist E."/>
            <person name="Lucas S."/>
            <person name="Osoegawa K."/>
            <person name="Pennacchio L.A."/>
            <person name="Salamov A.A."/>
            <person name="Satou Y."/>
            <person name="Sauka-Spengler T."/>
            <person name="Schmutz J."/>
            <person name="Shin-I T."/>
            <person name="Toyoda A."/>
            <person name="Bronner-Fraser M."/>
            <person name="Fujiyama A."/>
            <person name="Holland L.Z."/>
            <person name="Holland P.W.H."/>
            <person name="Satoh N."/>
            <person name="Rokhsar D.S."/>
        </authorList>
    </citation>
    <scope>NUCLEOTIDE SEQUENCE [LARGE SCALE GENOMIC DNA]</scope>
    <source>
        <strain evidence="2">S238N-H82</strain>
        <tissue evidence="2">Testes</tissue>
    </source>
</reference>
<evidence type="ECO:0000256" key="1">
    <source>
        <dbReference type="SAM" id="MobiDB-lite"/>
    </source>
</evidence>
<protein>
    <submittedName>
        <fullName evidence="2">Uncharacterized protein</fullName>
    </submittedName>
</protein>
<feature type="compositionally biased region" description="Basic and acidic residues" evidence="1">
    <location>
        <begin position="174"/>
        <end position="187"/>
    </location>
</feature>
<gene>
    <name evidence="2" type="ORF">BRAFLDRAFT_110006</name>
</gene>
<dbReference type="AlphaFoldDB" id="C3ZZB1"/>
<sequence length="213" mass="23243">MPGSARQVCRIRQANRVVEAITGTAPPAGTPGAASRRTTDSEQIVAIDANFGLVGKTSSGVSSAPPLQGTTMFLDDNEVKEFLNEYSDEGKPPEMPWMSKQLLNMQVPDTISHAPRRITDRQHFKGYGLKLAQFWRGAIDPATPSTTTRGARYPATSDTVPQAHPDTDTGSDDEQPKHDMAPEDEQAHSGTESDVEVVYVGRRRNARMHTGKR</sequence>
<organism>
    <name type="scientific">Branchiostoma floridae</name>
    <name type="common">Florida lancelet</name>
    <name type="synonym">Amphioxus</name>
    <dbReference type="NCBI Taxonomy" id="7739"/>
    <lineage>
        <taxon>Eukaryota</taxon>
        <taxon>Metazoa</taxon>
        <taxon>Chordata</taxon>
        <taxon>Cephalochordata</taxon>
        <taxon>Leptocardii</taxon>
        <taxon>Amphioxiformes</taxon>
        <taxon>Branchiostomatidae</taxon>
        <taxon>Branchiostoma</taxon>
    </lineage>
</organism>